<comment type="caution">
    <text evidence="2">The sequence shown here is derived from an EMBL/GenBank/DDBJ whole genome shotgun (WGS) entry which is preliminary data.</text>
</comment>
<feature type="transmembrane region" description="Helical" evidence="1">
    <location>
        <begin position="89"/>
        <end position="107"/>
    </location>
</feature>
<dbReference type="Proteomes" id="UP001595767">
    <property type="component" value="Unassembled WGS sequence"/>
</dbReference>
<evidence type="ECO:0000313" key="3">
    <source>
        <dbReference type="Proteomes" id="UP001595767"/>
    </source>
</evidence>
<evidence type="ECO:0000313" key="2">
    <source>
        <dbReference type="EMBL" id="MFC4123982.1"/>
    </source>
</evidence>
<proteinExistence type="predicted"/>
<feature type="transmembrane region" description="Helical" evidence="1">
    <location>
        <begin position="55"/>
        <end position="77"/>
    </location>
</feature>
<keyword evidence="3" id="KW-1185">Reference proteome</keyword>
<organism evidence="2 3">
    <name type="scientific">Nocardia rhizosphaerae</name>
    <dbReference type="NCBI Taxonomy" id="1691571"/>
    <lineage>
        <taxon>Bacteria</taxon>
        <taxon>Bacillati</taxon>
        <taxon>Actinomycetota</taxon>
        <taxon>Actinomycetes</taxon>
        <taxon>Mycobacteriales</taxon>
        <taxon>Nocardiaceae</taxon>
        <taxon>Nocardia</taxon>
    </lineage>
</organism>
<sequence length="293" mass="30790">MRPAVDTVGAVGAGIDPARASAPQPTPPTVPVRPLRYRELLDEPFALIQAHTRTLAVLGGGAFVLAVLGVLGVTGLVSHLTDGSDTGTAWAVVLATAVFGWLLRLVLRGTTVAIALADVGGVRFGAVAAARAAARRAGPLVIAQLMFTVTGVGVLVVGSLLIITYPLALLWLSSVRARRFVVEPVVLGERAGFGVAVARSKELVRGADWTVAGLWLTQRLIFAVLAVPVFGIPFFLSDFSGTHRWAFLTLVVGGLLLTVTVAEIVEATSRVLCYVDRRCVREGMDIRIPGGSR</sequence>
<feature type="transmembrane region" description="Helical" evidence="1">
    <location>
        <begin position="114"/>
        <end position="134"/>
    </location>
</feature>
<feature type="transmembrane region" description="Helical" evidence="1">
    <location>
        <begin position="220"/>
        <end position="239"/>
    </location>
</feature>
<accession>A0ABV8KZN0</accession>
<keyword evidence="1" id="KW-1133">Transmembrane helix</keyword>
<keyword evidence="1" id="KW-0812">Transmembrane</keyword>
<feature type="transmembrane region" description="Helical" evidence="1">
    <location>
        <begin position="146"/>
        <end position="172"/>
    </location>
</feature>
<dbReference type="EMBL" id="JBHSBA010000003">
    <property type="protein sequence ID" value="MFC4123982.1"/>
    <property type="molecule type" value="Genomic_DNA"/>
</dbReference>
<reference evidence="3" key="1">
    <citation type="journal article" date="2019" name="Int. J. Syst. Evol. Microbiol.">
        <title>The Global Catalogue of Microorganisms (GCM) 10K type strain sequencing project: providing services to taxonomists for standard genome sequencing and annotation.</title>
        <authorList>
            <consortium name="The Broad Institute Genomics Platform"/>
            <consortium name="The Broad Institute Genome Sequencing Center for Infectious Disease"/>
            <person name="Wu L."/>
            <person name="Ma J."/>
        </authorList>
    </citation>
    <scope>NUCLEOTIDE SEQUENCE [LARGE SCALE GENOMIC DNA]</scope>
    <source>
        <strain evidence="3">CGMCC 4.7204</strain>
    </source>
</reference>
<protein>
    <recommendedName>
        <fullName evidence="4">RDD family protein</fullName>
    </recommendedName>
</protein>
<keyword evidence="1" id="KW-0472">Membrane</keyword>
<evidence type="ECO:0008006" key="4">
    <source>
        <dbReference type="Google" id="ProtNLM"/>
    </source>
</evidence>
<name>A0ABV8KZN0_9NOCA</name>
<evidence type="ECO:0000256" key="1">
    <source>
        <dbReference type="SAM" id="Phobius"/>
    </source>
</evidence>
<feature type="transmembrane region" description="Helical" evidence="1">
    <location>
        <begin position="245"/>
        <end position="265"/>
    </location>
</feature>
<gene>
    <name evidence="2" type="ORF">ACFOW8_03455</name>
</gene>
<dbReference type="RefSeq" id="WP_378545291.1">
    <property type="nucleotide sequence ID" value="NZ_JBHSBA010000003.1"/>
</dbReference>